<dbReference type="InterPro" id="IPR055362">
    <property type="entry name" value="PTHB1_pf_dom"/>
</dbReference>
<dbReference type="Proteomes" id="UP001153636">
    <property type="component" value="Chromosome 18"/>
</dbReference>
<feature type="domain" description="PTHB1 platform" evidence="5">
    <location>
        <begin position="515"/>
        <end position="619"/>
    </location>
</feature>
<feature type="compositionally biased region" description="Acidic residues" evidence="2">
    <location>
        <begin position="811"/>
        <end position="821"/>
    </location>
</feature>
<dbReference type="Pfam" id="PF23339">
    <property type="entry name" value="PTHB1_CtH"/>
    <property type="match status" value="1"/>
</dbReference>
<evidence type="ECO:0000313" key="8">
    <source>
        <dbReference type="EMBL" id="CAH1104898.1"/>
    </source>
</evidence>
<accession>A0A9P0G9H4</accession>
<feature type="region of interest" description="Disordered" evidence="2">
    <location>
        <begin position="811"/>
        <end position="840"/>
    </location>
</feature>
<dbReference type="Pfam" id="PF14727">
    <property type="entry name" value="PHTB1_N"/>
    <property type="match status" value="1"/>
</dbReference>
<protein>
    <recommendedName>
        <fullName evidence="10">Protein PTHB1</fullName>
    </recommendedName>
</protein>
<feature type="coiled-coil region" evidence="1">
    <location>
        <begin position="364"/>
        <end position="391"/>
    </location>
</feature>
<evidence type="ECO:0000259" key="3">
    <source>
        <dbReference type="Pfam" id="PF14727"/>
    </source>
</evidence>
<dbReference type="GO" id="GO:0034464">
    <property type="term" value="C:BBSome"/>
    <property type="evidence" value="ECO:0007669"/>
    <property type="project" value="InterPro"/>
</dbReference>
<dbReference type="PANTHER" id="PTHR20991:SF0">
    <property type="entry name" value="PROTEIN PTHB1"/>
    <property type="match status" value="1"/>
</dbReference>
<evidence type="ECO:0000313" key="9">
    <source>
        <dbReference type="Proteomes" id="UP001153636"/>
    </source>
</evidence>
<dbReference type="InterPro" id="IPR026511">
    <property type="entry name" value="PTHB1"/>
</dbReference>
<feature type="domain" description="PTHB1 hairpin" evidence="6">
    <location>
        <begin position="622"/>
        <end position="724"/>
    </location>
</feature>
<keyword evidence="9" id="KW-1185">Reference proteome</keyword>
<dbReference type="AlphaFoldDB" id="A0A9P0G9H4"/>
<organism evidence="8 9">
    <name type="scientific">Psylliodes chrysocephalus</name>
    <dbReference type="NCBI Taxonomy" id="3402493"/>
    <lineage>
        <taxon>Eukaryota</taxon>
        <taxon>Metazoa</taxon>
        <taxon>Ecdysozoa</taxon>
        <taxon>Arthropoda</taxon>
        <taxon>Hexapoda</taxon>
        <taxon>Insecta</taxon>
        <taxon>Pterygota</taxon>
        <taxon>Neoptera</taxon>
        <taxon>Endopterygota</taxon>
        <taxon>Coleoptera</taxon>
        <taxon>Polyphaga</taxon>
        <taxon>Cucujiformia</taxon>
        <taxon>Chrysomeloidea</taxon>
        <taxon>Chrysomelidae</taxon>
        <taxon>Galerucinae</taxon>
        <taxon>Alticini</taxon>
        <taxon>Psylliodes</taxon>
    </lineage>
</organism>
<dbReference type="GO" id="GO:0016020">
    <property type="term" value="C:membrane"/>
    <property type="evidence" value="ECO:0007669"/>
    <property type="project" value="TreeGrafter"/>
</dbReference>
<name>A0A9P0G9H4_9CUCU</name>
<feature type="domain" description="PTHB1 N-terminal" evidence="3">
    <location>
        <begin position="1"/>
        <end position="356"/>
    </location>
</feature>
<dbReference type="PANTHER" id="PTHR20991">
    <property type="entry name" value="PARATHYROID HORMONE-RESPONSIVE B1 GENE"/>
    <property type="match status" value="1"/>
</dbReference>
<dbReference type="InterPro" id="IPR028074">
    <property type="entry name" value="PHTB1_GAE_dom"/>
</dbReference>
<keyword evidence="1" id="KW-0175">Coiled coil</keyword>
<dbReference type="InterPro" id="IPR055364">
    <property type="entry name" value="PTHB1_CtH_dom"/>
</dbReference>
<dbReference type="OrthoDB" id="10262646at2759"/>
<dbReference type="Pfam" id="PF23337">
    <property type="entry name" value="PTHB1_pf"/>
    <property type="match status" value="1"/>
</dbReference>
<evidence type="ECO:0008006" key="10">
    <source>
        <dbReference type="Google" id="ProtNLM"/>
    </source>
</evidence>
<feature type="domain" description="PTHB1 GAE" evidence="4">
    <location>
        <begin position="429"/>
        <end position="506"/>
    </location>
</feature>
<dbReference type="InterPro" id="IPR028073">
    <property type="entry name" value="PHTB1_N_dom"/>
</dbReference>
<evidence type="ECO:0000259" key="7">
    <source>
        <dbReference type="Pfam" id="PF23339"/>
    </source>
</evidence>
<reference evidence="8" key="1">
    <citation type="submission" date="2022-01" db="EMBL/GenBank/DDBJ databases">
        <authorList>
            <person name="King R."/>
        </authorList>
    </citation>
    <scope>NUCLEOTIDE SEQUENCE</scope>
</reference>
<sequence>MSLFKTREFWTTQSEDVEYFDQNSMITTSLNGDSNYVITGSQSGVLRIFKPSCEIVDNDINGFLPTDLVVEKVFDQPILQIGCGRLVSGSLVYQTAILNPRYLSIYLLKIKESSVEHITQTTFEVIYDHHLQRSAANFTIGQFGGSQNRDFICVQFLDGMLSFYEQENLTFSCFLSDFLLPSPMTYVKKTDSFITGNGNWAIVSYKYNTLSESGDQKDVKSNLSNKAIPVWTYNLGESIIDIRVVEDDVNKLNYIMILGEKNLYCLFDSGRLNFMKKLEYSPVCFEVYLINEKFFSLVVSETTNLLVYETTTLKWSAKLQFLPISIRRAFFKNVKGVLVFLSEEGRLECSYLGTEPNLFVAPPLIERELDLEKVEDELSNLNKMIKDTYGNDLKLTNKNADKEINIKINVDKNLEPCIFETNLKDVPNLQMCTVNIEVIPQMAFDEVQISLAVSKPLKVEPSTQFFINPDELMAVKCHVYLSDDMNVPSLFLNVVVTVISSLGVPRNFNKAAMLPLSLVAEVCPAHKEGDHKVTLNINQNMVPLLNLFPEFAEDTKSTSSIAFKSLSTNAQPVTILLAKSSERYRIQTSSFTSLSFVIEQLIHRLTKHHSNIDEFKMLFNSSLPSNEVIAYVKNHFTKRREVFELEDFLDQLSAQFRTIQKRLISKFKVKNPTPLTNLEILIKDTYTEILKTVLKLQEANGELFKAQTELTCALNLIGNLIKIMNIDDKLKEILLSVFCPSVEDLDSQNWEDVMDSTLCYLLRTYLAKSEKDKLRISQTNVEKVTDISKMEKHLVQVLERISKTENISLEQIEDGIEEEQPNPELEKEEVKPLGSQFGEASMRILSARRSLSRRRHKKDEQ</sequence>
<evidence type="ECO:0000259" key="4">
    <source>
        <dbReference type="Pfam" id="PF14728"/>
    </source>
</evidence>
<gene>
    <name evidence="8" type="ORF">PSYICH_LOCUS5631</name>
</gene>
<dbReference type="Pfam" id="PF14728">
    <property type="entry name" value="PTHB1_GAE"/>
    <property type="match status" value="1"/>
</dbReference>
<dbReference type="GO" id="GO:0060271">
    <property type="term" value="P:cilium assembly"/>
    <property type="evidence" value="ECO:0007669"/>
    <property type="project" value="TreeGrafter"/>
</dbReference>
<proteinExistence type="predicted"/>
<feature type="domain" description="PTHB1 C-terminal helix bundle" evidence="7">
    <location>
        <begin position="728"/>
        <end position="801"/>
    </location>
</feature>
<evidence type="ECO:0000259" key="5">
    <source>
        <dbReference type="Pfam" id="PF23337"/>
    </source>
</evidence>
<evidence type="ECO:0000259" key="6">
    <source>
        <dbReference type="Pfam" id="PF23338"/>
    </source>
</evidence>
<dbReference type="Pfam" id="PF23338">
    <property type="entry name" value="PTHB1_hp"/>
    <property type="match status" value="1"/>
</dbReference>
<dbReference type="InterPro" id="IPR055363">
    <property type="entry name" value="PTHB1_hp_dom"/>
</dbReference>
<evidence type="ECO:0000256" key="2">
    <source>
        <dbReference type="SAM" id="MobiDB-lite"/>
    </source>
</evidence>
<evidence type="ECO:0000256" key="1">
    <source>
        <dbReference type="SAM" id="Coils"/>
    </source>
</evidence>
<dbReference type="EMBL" id="OV651830">
    <property type="protein sequence ID" value="CAH1104898.1"/>
    <property type="molecule type" value="Genomic_DNA"/>
</dbReference>